<dbReference type="Pfam" id="PF04984">
    <property type="entry name" value="Phage_sheath_1"/>
    <property type="match status" value="1"/>
</dbReference>
<dbReference type="InterPro" id="IPR007067">
    <property type="entry name" value="Tail_sheath"/>
</dbReference>
<proteinExistence type="inferred from homology"/>
<comment type="caution">
    <text evidence="3">The sequence shown here is derived from an EMBL/GenBank/DDBJ whole genome shotgun (WGS) entry which is preliminary data.</text>
</comment>
<dbReference type="EMBL" id="JBHLUN010000005">
    <property type="protein sequence ID" value="MFC0407918.1"/>
    <property type="molecule type" value="Genomic_DNA"/>
</dbReference>
<feature type="domain" description="Tail sheath protein subtilisin-like" evidence="2">
    <location>
        <begin position="214"/>
        <end position="369"/>
    </location>
</feature>
<organism evidence="3 4">
    <name type="scientific">Roseomonas elaeocarpi</name>
    <dbReference type="NCBI Taxonomy" id="907779"/>
    <lineage>
        <taxon>Bacteria</taxon>
        <taxon>Pseudomonadati</taxon>
        <taxon>Pseudomonadota</taxon>
        <taxon>Alphaproteobacteria</taxon>
        <taxon>Acetobacterales</taxon>
        <taxon>Roseomonadaceae</taxon>
        <taxon>Roseomonas</taxon>
    </lineage>
</organism>
<evidence type="ECO:0000256" key="1">
    <source>
        <dbReference type="ARBA" id="ARBA00008005"/>
    </source>
</evidence>
<evidence type="ECO:0000313" key="3">
    <source>
        <dbReference type="EMBL" id="MFC0407918.1"/>
    </source>
</evidence>
<reference evidence="3 4" key="1">
    <citation type="submission" date="2024-09" db="EMBL/GenBank/DDBJ databases">
        <authorList>
            <person name="Sun Q."/>
            <person name="Mori K."/>
        </authorList>
    </citation>
    <scope>NUCLEOTIDE SEQUENCE [LARGE SCALE GENOMIC DNA]</scope>
    <source>
        <strain evidence="3 4">TBRC 5777</strain>
    </source>
</reference>
<dbReference type="Proteomes" id="UP001589865">
    <property type="component" value="Unassembled WGS sequence"/>
</dbReference>
<dbReference type="InterPro" id="IPR035089">
    <property type="entry name" value="Phage_sheath_subtilisin"/>
</dbReference>
<dbReference type="PIRSF" id="PIRSF007349">
    <property type="entry name" value="Tsp_L"/>
    <property type="match status" value="1"/>
</dbReference>
<keyword evidence="4" id="KW-1185">Reference proteome</keyword>
<name>A0ABV6JQC2_9PROT</name>
<comment type="similarity">
    <text evidence="1">Belongs to the myoviridae tail sheath protein family.</text>
</comment>
<accession>A0ABV6JQC2</accession>
<evidence type="ECO:0000313" key="4">
    <source>
        <dbReference type="Proteomes" id="UP001589865"/>
    </source>
</evidence>
<sequence>MSISFSNYDPTNRVPGVWAELDPSGANTAQENFRTLVIGQGQTGKVAAGLSGVPVISNGLADAQARYGARSPLALMTDLIRQNDPAGELWYLPLADAAGAAAATATIAFTGTATAAATMALYVGGTRVEVPVSSGDTAAVIATNAAADINAALAPVTAVAASGTVTLTATGAGSWGNDLPVMLNFGDVLAGESMPAGVAVTVTAMAGGTGVPVLPAALANLGDTTFDVIICPFNDATSLNALRDFLNDVSGRWSWQNMLFGGAFTAFPGTLAQRVAFGLARNDQHGSGIGVFGSPSPTWLWAAAYGAACANSLRSDPALPLQNISLQGLYAPAPVNRDAPSARNSLLYDGVSTFKVSTDGTVILERAVTFYQKNAAGVADDAYLDVETPYTLAALIRDMRGYLATKFARVKLVADDTLIAGGSNMVTSQTVLAAAVARYRTYCDRGLAQNFDTFRATARGENAGNGNVSLLLPFDVANQLRSIAIKVNFLKS</sequence>
<dbReference type="RefSeq" id="WP_377043649.1">
    <property type="nucleotide sequence ID" value="NZ_JBHLUN010000005.1"/>
</dbReference>
<protein>
    <submittedName>
        <fullName evidence="3">Phage tail sheath subtilisin-like domain-containing protein</fullName>
    </submittedName>
</protein>
<gene>
    <name evidence="3" type="ORF">ACFFGY_06625</name>
</gene>
<evidence type="ECO:0000259" key="2">
    <source>
        <dbReference type="Pfam" id="PF04984"/>
    </source>
</evidence>